<dbReference type="EMBL" id="MH794152">
    <property type="protein sequence ID" value="QDA23212.1"/>
    <property type="molecule type" value="Genomic_DNA"/>
</dbReference>
<sequence length="157" mass="19011">MKNYLKWNTWLYYNININEIDIENYNKLLSKSLINIINYILFNKIINKIKGKFVIIKILIDFKDLSNYEFCNLQKINNKNYKEFNDFLILRLSEIESNILEKEIIQIKINYQIISWNKVIDKTSKINNNDLKIEDIIKNENILLKKIKISPKIYLFL</sequence>
<reference evidence="1" key="1">
    <citation type="journal article" name="Int. J. Mol. Sci.">
        <title>Comparative Mitochondrial Genome Analysis of Two Ectomycorrhizal Fungi (Rhizopogon) Reveals Dynamic Changes of Intron and Phylogenetic Relationships of the Subphylum Agaricomycotina.</title>
        <authorList>
            <person name="Li Q."/>
            <person name="Ren Y."/>
            <person name="Shi X."/>
            <person name="Peng L."/>
            <person name="Zhao J."/>
            <person name="Song Y."/>
            <person name="Zhao G."/>
        </authorList>
    </citation>
    <scope>NUCLEOTIDE SEQUENCE</scope>
</reference>
<dbReference type="GeneID" id="40493998"/>
<proteinExistence type="predicted"/>
<gene>
    <name evidence="1" type="primary">orf157</name>
</gene>
<organism evidence="1">
    <name type="scientific">Rhizopogon salebrosus</name>
    <dbReference type="NCBI Taxonomy" id="176626"/>
    <lineage>
        <taxon>Eukaryota</taxon>
        <taxon>Fungi</taxon>
        <taxon>Dikarya</taxon>
        <taxon>Basidiomycota</taxon>
        <taxon>Agaricomycotina</taxon>
        <taxon>Agaricomycetes</taxon>
        <taxon>Agaricomycetidae</taxon>
        <taxon>Boletales</taxon>
        <taxon>Suillineae</taxon>
        <taxon>Rhizopogonaceae</taxon>
        <taxon>Rhizopogon</taxon>
    </lineage>
</organism>
<dbReference type="AlphaFoldDB" id="A0A4Y5SHS6"/>
<evidence type="ECO:0000313" key="1">
    <source>
        <dbReference type="EMBL" id="QDA23212.1"/>
    </source>
</evidence>
<dbReference type="RefSeq" id="YP_009649297.1">
    <property type="nucleotide sequence ID" value="NC_042698.1"/>
</dbReference>
<protein>
    <submittedName>
        <fullName evidence="1">Uncharacterized protein</fullName>
    </submittedName>
</protein>
<keyword evidence="1" id="KW-0496">Mitochondrion</keyword>
<geneLocation type="mitochondrion" evidence="1"/>
<name>A0A4Y5SHS6_9AGAM</name>
<accession>A0A4Y5SHS6</accession>